<evidence type="ECO:0000256" key="1">
    <source>
        <dbReference type="SAM" id="Coils"/>
    </source>
</evidence>
<dbReference type="InterPro" id="IPR049052">
    <property type="entry name" value="nSTAND1"/>
</dbReference>
<dbReference type="EMBL" id="CP021983">
    <property type="protein sequence ID" value="ASC73871.1"/>
    <property type="molecule type" value="Genomic_DNA"/>
</dbReference>
<dbReference type="Pfam" id="PF20703">
    <property type="entry name" value="nSTAND1"/>
    <property type="match status" value="1"/>
</dbReference>
<dbReference type="InterPro" id="IPR011990">
    <property type="entry name" value="TPR-like_helical_dom_sf"/>
</dbReference>
<feature type="coiled-coil region" evidence="1">
    <location>
        <begin position="753"/>
        <end position="913"/>
    </location>
</feature>
<evidence type="ECO:0000313" key="6">
    <source>
        <dbReference type="Proteomes" id="UP000191901"/>
    </source>
</evidence>
<dbReference type="GO" id="GO:0000793">
    <property type="term" value="C:condensed chromosome"/>
    <property type="evidence" value="ECO:0007669"/>
    <property type="project" value="TreeGrafter"/>
</dbReference>
<dbReference type="STRING" id="1641165.XM38_18780"/>
<dbReference type="PANTHER" id="PTHR43941">
    <property type="entry name" value="STRUCTURAL MAINTENANCE OF CHROMOSOMES PROTEIN 2"/>
    <property type="match status" value="1"/>
</dbReference>
<accession>A0A1Z3HU79</accession>
<dbReference type="RefSeq" id="WP_088431189.1">
    <property type="nucleotide sequence ID" value="NZ_CP021983.2"/>
</dbReference>
<dbReference type="InterPro" id="IPR024983">
    <property type="entry name" value="CHAT_dom"/>
</dbReference>
<dbReference type="GO" id="GO:0000785">
    <property type="term" value="C:chromatin"/>
    <property type="evidence" value="ECO:0007669"/>
    <property type="project" value="TreeGrafter"/>
</dbReference>
<dbReference type="KEGG" id="hhg:XM38_048450"/>
<feature type="compositionally biased region" description="Pro residues" evidence="2">
    <location>
        <begin position="627"/>
        <end position="639"/>
    </location>
</feature>
<dbReference type="Pfam" id="PF12770">
    <property type="entry name" value="CHAT"/>
    <property type="match status" value="1"/>
</dbReference>
<evidence type="ECO:0000313" key="5">
    <source>
        <dbReference type="EMBL" id="ASC73871.1"/>
    </source>
</evidence>
<keyword evidence="1" id="KW-0175">Coiled coil</keyword>
<reference evidence="5 6" key="1">
    <citation type="journal article" date="2016" name="Biochim. Biophys. Acta">
        <title>Characterization of red-shifted phycobilisomes isolated from the chlorophyll f-containing cyanobacterium Halomicronema hongdechloris.</title>
        <authorList>
            <person name="Li Y."/>
            <person name="Lin Y."/>
            <person name="Garvey C.J."/>
            <person name="Birch D."/>
            <person name="Corkery R.W."/>
            <person name="Loughlin P.C."/>
            <person name="Scheer H."/>
            <person name="Willows R.D."/>
            <person name="Chen M."/>
        </authorList>
    </citation>
    <scope>NUCLEOTIDE SEQUENCE [LARGE SCALE GENOMIC DNA]</scope>
    <source>
        <strain evidence="5 6">C2206</strain>
    </source>
</reference>
<feature type="domain" description="CHAT" evidence="3">
    <location>
        <begin position="984"/>
        <end position="1239"/>
    </location>
</feature>
<evidence type="ECO:0000259" key="4">
    <source>
        <dbReference type="Pfam" id="PF20703"/>
    </source>
</evidence>
<dbReference type="Gene3D" id="1.25.40.10">
    <property type="entry name" value="Tetratricopeptide repeat domain"/>
    <property type="match status" value="1"/>
</dbReference>
<protein>
    <submittedName>
        <fullName evidence="5">Tetratricopeptide repeat domain protein</fullName>
    </submittedName>
</protein>
<feature type="region of interest" description="Disordered" evidence="2">
    <location>
        <begin position="611"/>
        <end position="641"/>
    </location>
</feature>
<dbReference type="GO" id="GO:0000796">
    <property type="term" value="C:condensin complex"/>
    <property type="evidence" value="ECO:0007669"/>
    <property type="project" value="TreeGrafter"/>
</dbReference>
<organism evidence="5 6">
    <name type="scientific">Halomicronema hongdechloris C2206</name>
    <dbReference type="NCBI Taxonomy" id="1641165"/>
    <lineage>
        <taxon>Bacteria</taxon>
        <taxon>Bacillati</taxon>
        <taxon>Cyanobacteriota</taxon>
        <taxon>Cyanophyceae</taxon>
        <taxon>Nodosilineales</taxon>
        <taxon>Nodosilineaceae</taxon>
        <taxon>Halomicronema</taxon>
    </lineage>
</organism>
<dbReference type="PANTHER" id="PTHR43941:SF1">
    <property type="entry name" value="STRUCTURAL MAINTENANCE OF CHROMOSOMES PROTEIN 2"/>
    <property type="match status" value="1"/>
</dbReference>
<feature type="region of interest" description="Disordered" evidence="2">
    <location>
        <begin position="347"/>
        <end position="370"/>
    </location>
</feature>
<evidence type="ECO:0000259" key="3">
    <source>
        <dbReference type="Pfam" id="PF12770"/>
    </source>
</evidence>
<dbReference type="Gene3D" id="3.40.50.300">
    <property type="entry name" value="P-loop containing nucleotide triphosphate hydrolases"/>
    <property type="match status" value="1"/>
</dbReference>
<feature type="domain" description="Novel STAND NTPase 1" evidence="4">
    <location>
        <begin position="264"/>
        <end position="588"/>
    </location>
</feature>
<dbReference type="OrthoDB" id="434800at2"/>
<dbReference type="GO" id="GO:0003682">
    <property type="term" value="F:chromatin binding"/>
    <property type="evidence" value="ECO:0007669"/>
    <property type="project" value="TreeGrafter"/>
</dbReference>
<sequence length="1284" mass="144861">MALFEQSAAHWQSQPDAPQAALKRGLALFYLGRAQYFIADNAKYRQPDWARAVTPLQECLRVFDQAGRPDLVAQGITQLERTLRRLARWDDLHELAQRSLALHQTYGPPSKLAQDYGHLAAVALQQHRWPAAAAYARQALDTLPPRPSSWRILFLKTLANAEYAAAEVAAATEHLQAARALGVMEHPKLYSDVLALLQQCLRDQRQYLEAFTIKRQRLAIEKQYGLRAFIGAGRLRAQRTEQQATVRSEPQTLEDIAPEITASGRSRDLNQLLNRIAGKTHKLLVLHGTSGVGKSSLVNGGLLPALQGRALDNRDNLPVLIRQYTDWPQELATRLDQALALLPAPRLRPQSLPSPATDPTPRPPATSLRANSSLATRHSSLLTTLRRCEAATLRPVFIFDQFEEFFFAHSDPLARRDFFQFIADCLELQPSALKIVLSLRQDYLHYLLEAKQLVRLNQLAEGSMARSQLEDILGKQVLYEIGNFAPADAKAIIQQLASGSRIFLEPALIDALVADLAGPLQEVRPIEMQIVGAQLQTEGIQTLDQYRHLGEQPKETLVQRYLEDVVIDCGEENRQLAELVLFLLTDERGTRPLKTKPELLRDLGALGIPITPSPLSPPGRLRQHPITPSPPHPITPPPATNAQDDNLDLVLRILCGSGIGIHLPDSPDDRYQLVHDYLAGVIREHQAPRLEALMAELEEEKRRRLEAESETLVLTEANRKARRRLFWSSGLLAASLVAALLAGTFAGTATNKANRAEQELIAKEQSAQDAEIREREARAELEQAEAEAQQAARDLTRLETQAKISEQEIEAARIQFAQLEQKAATTQRKNQEIQEDLNRATSAIQEIESERERLIQEQEALIKRERQIRNDLNISQEELESIQNELSSSRFQLEEIENDLVANISEVLKLTREQTSHEVTPAILYVNFAPKKDFPQGDEDYSLTLWLITYDGQSIKENIDSVTQEKVLLAIDNIQRGYRRRDLKVLEDLYEWMIDPIEGNLRDLNINNIVFLMDKSIRGRIPIAALYDGEKFFVQKYSFGLMPGLTLSDARYVDLRQSGLLLIGIDAFDEYPELALGPIPYVNLEIDRLSEIWVDKTVLRDQDANYPNVLSVRRRKNHQIVHIATHGGSLANRDNLPQLVLWDRILTPQDISPQDWYSPPVDLLVLSTGELGLERGEYKFGIAGAFLNAGVKSVIADLFYSSDSLYPELMARFYQNLQVAPIRAEALRRAQLFLLREFLNEKVEYEREYNKGSFTIEESLTVEESDIRNIEAWGAGITIIGNPW</sequence>
<proteinExistence type="predicted"/>
<evidence type="ECO:0000256" key="2">
    <source>
        <dbReference type="SAM" id="MobiDB-lite"/>
    </source>
</evidence>
<dbReference type="SUPFAM" id="SSF48452">
    <property type="entry name" value="TPR-like"/>
    <property type="match status" value="1"/>
</dbReference>
<dbReference type="InterPro" id="IPR027417">
    <property type="entry name" value="P-loop_NTPase"/>
</dbReference>
<keyword evidence="6" id="KW-1185">Reference proteome</keyword>
<name>A0A1Z3HU79_9CYAN</name>
<dbReference type="Proteomes" id="UP000191901">
    <property type="component" value="Chromosome"/>
</dbReference>
<gene>
    <name evidence="5" type="ORF">XM38_048450</name>
</gene>